<dbReference type="EMBL" id="KZ305126">
    <property type="protein sequence ID" value="PIA25589.1"/>
    <property type="molecule type" value="Genomic_DNA"/>
</dbReference>
<dbReference type="Proteomes" id="UP000230069">
    <property type="component" value="Unassembled WGS sequence"/>
</dbReference>
<gene>
    <name evidence="1" type="ORF">AQUCO_11000008v1</name>
</gene>
<reference evidence="1 2" key="1">
    <citation type="submission" date="2017-09" db="EMBL/GenBank/DDBJ databases">
        <title>WGS assembly of Aquilegia coerulea Goldsmith.</title>
        <authorList>
            <person name="Hodges S."/>
            <person name="Kramer E."/>
            <person name="Nordborg M."/>
            <person name="Tomkins J."/>
            <person name="Borevitz J."/>
            <person name="Derieg N."/>
            <person name="Yan J."/>
            <person name="Mihaltcheva S."/>
            <person name="Hayes R.D."/>
            <person name="Rokhsar D."/>
        </authorList>
    </citation>
    <scope>NUCLEOTIDE SEQUENCE [LARGE SCALE GENOMIC DNA]</scope>
    <source>
        <strain evidence="2">cv. Goldsmith</strain>
    </source>
</reference>
<name>A0A2G5C2R9_AQUCA</name>
<dbReference type="AlphaFoldDB" id="A0A2G5C2R9"/>
<dbReference type="InParanoid" id="A0A2G5C2R9"/>
<organism evidence="1 2">
    <name type="scientific">Aquilegia coerulea</name>
    <name type="common">Rocky mountain columbine</name>
    <dbReference type="NCBI Taxonomy" id="218851"/>
    <lineage>
        <taxon>Eukaryota</taxon>
        <taxon>Viridiplantae</taxon>
        <taxon>Streptophyta</taxon>
        <taxon>Embryophyta</taxon>
        <taxon>Tracheophyta</taxon>
        <taxon>Spermatophyta</taxon>
        <taxon>Magnoliopsida</taxon>
        <taxon>Ranunculales</taxon>
        <taxon>Ranunculaceae</taxon>
        <taxon>Thalictroideae</taxon>
        <taxon>Aquilegia</taxon>
    </lineage>
</organism>
<sequence length="66" mass="7796">MTGMLHSSCKYVRPLAIPHAIWILSYHLGFELLKRKLANEPLLIYSYTKSRFFPSLQNPISWTRFL</sequence>
<accession>A0A2G5C2R9</accession>
<keyword evidence="2" id="KW-1185">Reference proteome</keyword>
<evidence type="ECO:0000313" key="1">
    <source>
        <dbReference type="EMBL" id="PIA25589.1"/>
    </source>
</evidence>
<evidence type="ECO:0000313" key="2">
    <source>
        <dbReference type="Proteomes" id="UP000230069"/>
    </source>
</evidence>
<protein>
    <submittedName>
        <fullName evidence="1">Uncharacterized protein</fullName>
    </submittedName>
</protein>
<proteinExistence type="predicted"/>
<dbReference type="OrthoDB" id="10571055at2759"/>